<comment type="catalytic activity">
    <reaction evidence="8">
        <text>Successive hydrolysis of beta-D-glucose units from the non-reducing ends of (1-&gt;3)-beta-D-glucans, releasing alpha-glucose.</text>
        <dbReference type="EC" id="3.2.1.58"/>
    </reaction>
</comment>
<proteinExistence type="inferred from homology"/>
<sequence length="612" mass="66976">MSGARSRSPNSAADPYYSPDPASPTFSPPGEYTEFQTLRPGTPGTLGSFGRYSVASTNFEKYDRDGAQTPQAQALLQTTDGRTAERSSTYYFNKEGGAAAGADGAVALHQYQGRRGQGFNPANNAALEGGLPLKKRQNFIRRRPILFSLIVLLVLVAAGVGAGVGVSQSNKGNNKNLSAAANTSSTKSGSSGSSSGSATATTTSTSPAAATTITPFAQYNWTDTNTKAYGVSLGSWLVLERWQLEDWMVAQGGANAWDEYRFTQILGSKAASVLSDHQNSWVTESDMDTLQNSGVNIVRIPIPFWAFIPTVSGEPYLNDTSMYQNQLDKMLQWCYSRGMYVMLDLHAMPGSQNGDQSSGHNTTDIEWYSQTNQDRSDSFLKNVLDWATTSNYSSIINSVGVVNEPRIVNDDWSLNQTRFEITQSYYERAYQTCVQYKVPMTFHNGFAPGTVLQKMSQWRSFVSGKNPNMLIYEDHPYPGWFTTPEPTQTEIQTSVCEYGSAGSQFPIPILMGEFSAIQNTNSSSYAQTFLQMQLATYGWSAGSIFWNFKANTSKLQVLALSDSLMQLYSYVDMIAAGTMPNPSKGGNIRNFYNNLSNPCGGFQTYGWSNPAS</sequence>
<dbReference type="InterPro" id="IPR017853">
    <property type="entry name" value="GH"/>
</dbReference>
<dbReference type="EC" id="3.2.1.58" evidence="9"/>
<feature type="region of interest" description="Disordered" evidence="11">
    <location>
        <begin position="167"/>
        <end position="207"/>
    </location>
</feature>
<dbReference type="PANTHER" id="PTHR31297">
    <property type="entry name" value="GLUCAN ENDO-1,6-BETA-GLUCOSIDASE B"/>
    <property type="match status" value="1"/>
</dbReference>
<evidence type="ECO:0000259" key="13">
    <source>
        <dbReference type="Pfam" id="PF00150"/>
    </source>
</evidence>
<keyword evidence="12" id="KW-0812">Transmembrane</keyword>
<dbReference type="AlphaFoldDB" id="A0A077R2D4"/>
<evidence type="ECO:0000256" key="1">
    <source>
        <dbReference type="ARBA" id="ARBA00004613"/>
    </source>
</evidence>
<keyword evidence="4" id="KW-0732">Signal</keyword>
<feature type="region of interest" description="Disordered" evidence="11">
    <location>
        <begin position="1"/>
        <end position="46"/>
    </location>
</feature>
<feature type="compositionally biased region" description="Polar residues" evidence="11">
    <location>
        <begin position="1"/>
        <end position="11"/>
    </location>
</feature>
<evidence type="ECO:0000256" key="9">
    <source>
        <dbReference type="ARBA" id="ARBA00038929"/>
    </source>
</evidence>
<evidence type="ECO:0000313" key="14">
    <source>
        <dbReference type="EMBL" id="CDI56700.1"/>
    </source>
</evidence>
<comment type="subcellular location">
    <subcellularLocation>
        <location evidence="1">Secreted</location>
    </subcellularLocation>
</comment>
<dbReference type="GO" id="GO:0009986">
    <property type="term" value="C:cell surface"/>
    <property type="evidence" value="ECO:0007669"/>
    <property type="project" value="TreeGrafter"/>
</dbReference>
<dbReference type="Pfam" id="PF00150">
    <property type="entry name" value="Cellulase"/>
    <property type="match status" value="1"/>
</dbReference>
<feature type="compositionally biased region" description="Polar residues" evidence="11">
    <location>
        <begin position="167"/>
        <end position="177"/>
    </location>
</feature>
<keyword evidence="5 10" id="KW-0378">Hydrolase</keyword>
<feature type="compositionally biased region" description="Low complexity" evidence="11">
    <location>
        <begin position="178"/>
        <end position="207"/>
    </location>
</feature>
<evidence type="ECO:0000256" key="3">
    <source>
        <dbReference type="ARBA" id="ARBA00022525"/>
    </source>
</evidence>
<dbReference type="SUPFAM" id="SSF51445">
    <property type="entry name" value="(Trans)glycosidases"/>
    <property type="match status" value="1"/>
</dbReference>
<dbReference type="GO" id="GO:0004338">
    <property type="term" value="F:glucan exo-1,3-beta-glucosidase activity"/>
    <property type="evidence" value="ECO:0007669"/>
    <property type="project" value="UniProtKB-EC"/>
</dbReference>
<dbReference type="InterPro" id="IPR050386">
    <property type="entry name" value="Glycosyl_hydrolase_5"/>
</dbReference>
<name>A0A077R2D4_9BASI</name>
<feature type="domain" description="Glycoside hydrolase family 5" evidence="13">
    <location>
        <begin position="281"/>
        <end position="547"/>
    </location>
</feature>
<evidence type="ECO:0000256" key="6">
    <source>
        <dbReference type="ARBA" id="ARBA00023295"/>
    </source>
</evidence>
<evidence type="ECO:0000256" key="11">
    <source>
        <dbReference type="SAM" id="MobiDB-lite"/>
    </source>
</evidence>
<dbReference type="EMBL" id="HG529697">
    <property type="protein sequence ID" value="CDI56700.1"/>
    <property type="molecule type" value="Genomic_DNA"/>
</dbReference>
<keyword evidence="6 10" id="KW-0326">Glycosidase</keyword>
<keyword evidence="12" id="KW-0472">Membrane</keyword>
<reference evidence="14" key="1">
    <citation type="journal article" date="2014" name="Genome Biol. Evol.">
        <title>Gene Loss Rather Than Gene Gain Is Associated with a Host Jump from Monocots to Dicots in the Smut Fungus Melanopsichium pennsylvanicum.</title>
        <authorList>
            <person name="Sharma R."/>
            <person name="Mishra B."/>
            <person name="Runge F."/>
            <person name="Thines M."/>
        </authorList>
    </citation>
    <scope>NUCLEOTIDE SEQUENCE</scope>
    <source>
        <strain evidence="14">4</strain>
    </source>
</reference>
<evidence type="ECO:0000256" key="8">
    <source>
        <dbReference type="ARBA" id="ARBA00036824"/>
    </source>
</evidence>
<dbReference type="GO" id="GO:0009251">
    <property type="term" value="P:glucan catabolic process"/>
    <property type="evidence" value="ECO:0007669"/>
    <property type="project" value="TreeGrafter"/>
</dbReference>
<keyword evidence="3" id="KW-0964">Secreted</keyword>
<dbReference type="InterPro" id="IPR001547">
    <property type="entry name" value="Glyco_hydro_5"/>
</dbReference>
<keyword evidence="7" id="KW-0961">Cell wall biogenesis/degradation</keyword>
<protein>
    <recommendedName>
        <fullName evidence="9">glucan 1,3-beta-glucosidase</fullName>
        <ecNumber evidence="9">3.2.1.58</ecNumber>
    </recommendedName>
</protein>
<organism evidence="14">
    <name type="scientific">Melanopsichium pennsylvanicum 4</name>
    <dbReference type="NCBI Taxonomy" id="1398559"/>
    <lineage>
        <taxon>Eukaryota</taxon>
        <taxon>Fungi</taxon>
        <taxon>Dikarya</taxon>
        <taxon>Basidiomycota</taxon>
        <taxon>Ustilaginomycotina</taxon>
        <taxon>Ustilaginomycetes</taxon>
        <taxon>Ustilaginales</taxon>
        <taxon>Ustilaginaceae</taxon>
        <taxon>Melanopsichium</taxon>
    </lineage>
</organism>
<evidence type="ECO:0000256" key="12">
    <source>
        <dbReference type="SAM" id="Phobius"/>
    </source>
</evidence>
<keyword evidence="12" id="KW-1133">Transmembrane helix</keyword>
<feature type="transmembrane region" description="Helical" evidence="12">
    <location>
        <begin position="145"/>
        <end position="166"/>
    </location>
</feature>
<dbReference type="GO" id="GO:0005576">
    <property type="term" value="C:extracellular region"/>
    <property type="evidence" value="ECO:0007669"/>
    <property type="project" value="UniProtKB-SubCell"/>
</dbReference>
<dbReference type="Gene3D" id="3.20.20.80">
    <property type="entry name" value="Glycosidases"/>
    <property type="match status" value="1"/>
</dbReference>
<evidence type="ECO:0000256" key="10">
    <source>
        <dbReference type="RuleBase" id="RU361153"/>
    </source>
</evidence>
<evidence type="ECO:0000256" key="4">
    <source>
        <dbReference type="ARBA" id="ARBA00022729"/>
    </source>
</evidence>
<dbReference type="PANTHER" id="PTHR31297:SF1">
    <property type="entry name" value="GLUCAN 1,3-BETA-GLUCOSIDASE I_II-RELATED"/>
    <property type="match status" value="1"/>
</dbReference>
<evidence type="ECO:0000256" key="7">
    <source>
        <dbReference type="ARBA" id="ARBA00023316"/>
    </source>
</evidence>
<evidence type="ECO:0000256" key="5">
    <source>
        <dbReference type="ARBA" id="ARBA00022801"/>
    </source>
</evidence>
<dbReference type="GO" id="GO:0071555">
    <property type="term" value="P:cell wall organization"/>
    <property type="evidence" value="ECO:0007669"/>
    <property type="project" value="UniProtKB-KW"/>
</dbReference>
<accession>A0A077R2D4</accession>
<comment type="similarity">
    <text evidence="2 10">Belongs to the glycosyl hydrolase 5 (cellulase A) family.</text>
</comment>
<evidence type="ECO:0000256" key="2">
    <source>
        <dbReference type="ARBA" id="ARBA00005641"/>
    </source>
</evidence>